<dbReference type="PANTHER" id="PTHR12598">
    <property type="entry name" value="COPPER HOMEOSTASIS PROTEIN CUTC"/>
    <property type="match status" value="1"/>
</dbReference>
<sequence length="221" mass="25090">MNYNLEICAFNIKNCTDISKFDINRIELCTNKEKGGLTPSKNSIIKSLKLNIPIHPIIRPRGGNFLYNKAEFEQMIESIKFCKDIGCHGVVFGILDKKNKVNIEMCKKLKTLCGNMSTTFHRAFDETSKPFDALESIIDLKFDRILTSGQKENAEEGVKLIIQLAERSKNRISIMPGSGIRSSNIDLFLKHKNINEIHTSSYSDGKFSTDELKKIIKKITQ</sequence>
<comment type="similarity">
    <text evidence="1">Belongs to the CutC family.</text>
</comment>
<organism evidence="3">
    <name type="scientific">marine metagenome</name>
    <dbReference type="NCBI Taxonomy" id="408172"/>
    <lineage>
        <taxon>unclassified sequences</taxon>
        <taxon>metagenomes</taxon>
        <taxon>ecological metagenomes</taxon>
    </lineage>
</organism>
<gene>
    <name evidence="3" type="ORF">METZ01_LOCUS39993</name>
</gene>
<reference evidence="3" key="1">
    <citation type="submission" date="2018-05" db="EMBL/GenBank/DDBJ databases">
        <authorList>
            <person name="Lanie J.A."/>
            <person name="Ng W.-L."/>
            <person name="Kazmierczak K.M."/>
            <person name="Andrzejewski T.M."/>
            <person name="Davidsen T.M."/>
            <person name="Wayne K.J."/>
            <person name="Tettelin H."/>
            <person name="Glass J.I."/>
            <person name="Rusch D."/>
            <person name="Podicherti R."/>
            <person name="Tsui H.-C.T."/>
            <person name="Winkler M.E."/>
        </authorList>
    </citation>
    <scope>NUCLEOTIDE SEQUENCE</scope>
</reference>
<dbReference type="PANTHER" id="PTHR12598:SF0">
    <property type="entry name" value="COPPER HOMEOSTASIS PROTEIN CUTC HOMOLOG"/>
    <property type="match status" value="1"/>
</dbReference>
<accession>A0A381R8I4</accession>
<dbReference type="SUPFAM" id="SSF110395">
    <property type="entry name" value="CutC-like"/>
    <property type="match status" value="1"/>
</dbReference>
<evidence type="ECO:0000256" key="2">
    <source>
        <dbReference type="ARBA" id="ARBA00019014"/>
    </source>
</evidence>
<dbReference type="Pfam" id="PF03932">
    <property type="entry name" value="CutC"/>
    <property type="match status" value="1"/>
</dbReference>
<dbReference type="InterPro" id="IPR005627">
    <property type="entry name" value="CutC-like"/>
</dbReference>
<name>A0A381R8I4_9ZZZZ</name>
<dbReference type="AlphaFoldDB" id="A0A381R8I4"/>
<protein>
    <recommendedName>
        <fullName evidence="2">Copper homeostasis protein cutC homolog</fullName>
    </recommendedName>
</protein>
<dbReference type="InterPro" id="IPR036822">
    <property type="entry name" value="CutC-like_dom_sf"/>
</dbReference>
<dbReference type="GO" id="GO:0005507">
    <property type="term" value="F:copper ion binding"/>
    <property type="evidence" value="ECO:0007669"/>
    <property type="project" value="TreeGrafter"/>
</dbReference>
<evidence type="ECO:0000313" key="3">
    <source>
        <dbReference type="EMBL" id="SUZ87139.1"/>
    </source>
</evidence>
<dbReference type="HAMAP" id="MF_00795">
    <property type="entry name" value="CutC"/>
    <property type="match status" value="1"/>
</dbReference>
<dbReference type="EMBL" id="UINC01001711">
    <property type="protein sequence ID" value="SUZ87139.1"/>
    <property type="molecule type" value="Genomic_DNA"/>
</dbReference>
<evidence type="ECO:0000256" key="1">
    <source>
        <dbReference type="ARBA" id="ARBA00007768"/>
    </source>
</evidence>
<proteinExistence type="inferred from homology"/>
<dbReference type="Gene3D" id="3.20.20.380">
    <property type="entry name" value="Copper homeostasis (CutC) domain"/>
    <property type="match status" value="1"/>
</dbReference>